<dbReference type="InterPro" id="IPR001342">
    <property type="entry name" value="HDH_cat"/>
</dbReference>
<evidence type="ECO:0000256" key="2">
    <source>
        <dbReference type="ARBA" id="ARBA00022857"/>
    </source>
</evidence>
<comment type="caution">
    <text evidence="5">The sequence shown here is derived from an EMBL/GenBank/DDBJ whole genome shotgun (WGS) entry which is preliminary data.</text>
</comment>
<keyword evidence="3" id="KW-0560">Oxidoreductase</keyword>
<dbReference type="PANTHER" id="PTHR43070">
    <property type="match status" value="1"/>
</dbReference>
<keyword evidence="6" id="KW-1185">Reference proteome</keyword>
<dbReference type="SUPFAM" id="SSF55347">
    <property type="entry name" value="Glyceraldehyde-3-phosphate dehydrogenase-like, C-terminal domain"/>
    <property type="match status" value="1"/>
</dbReference>
<feature type="domain" description="Homoserine dehydrogenase catalytic" evidence="4">
    <location>
        <begin position="194"/>
        <end position="408"/>
    </location>
</feature>
<evidence type="ECO:0000313" key="5">
    <source>
        <dbReference type="EMBL" id="CDO52256.1"/>
    </source>
</evidence>
<proteinExistence type="predicted"/>
<name>A0A0J9X4Y8_GEOCN</name>
<dbReference type="Gene3D" id="3.30.360.10">
    <property type="entry name" value="Dihydrodipicolinate Reductase, domain 2"/>
    <property type="match status" value="1"/>
</dbReference>
<dbReference type="Pfam" id="PF00742">
    <property type="entry name" value="Homoserine_dh"/>
    <property type="match status" value="1"/>
</dbReference>
<dbReference type="GO" id="GO:0004412">
    <property type="term" value="F:homoserine dehydrogenase activity"/>
    <property type="evidence" value="ECO:0007669"/>
    <property type="project" value="UniProtKB-EC"/>
</dbReference>
<sequence>MDFKKYTFKNLPKGPSKIVNLAIIGTGAVGKALLNQLSGLNRASAEVGYNVVLIAPSSSSPGVQERSIVTKNFAPINLQSWNVSEDVGTNSHHLTRAITSTGDVAEFLERSKRPVILVDTTGALDNQEPGAENELVLAQSYPLLADQGISIVSANKTPFALESGLWNSIFRRPTRGTAKRGLVQFSATVGSGLPVTGILQDMMQTGDTVRSIQGVLTSPLSYIFNQYSQPGFASGDGSAKNETPRPTFSQVVREAVATGYVPNDPRLILSGLQAAQQFTILTRTVGLKVENSHSFAVRNLTPKPLREAETVADLLEKLPKYDSVLEKLRTKAEKENKVIRYVGTAKLGVDNSSLEVGIESFDVNHPFARLKNDEICLSVTSDRYTEPIVIKGPGSNPEASASRILSDIFKLSQKL</sequence>
<organism evidence="5 6">
    <name type="scientific">Geotrichum candidum</name>
    <name type="common">Oospora lactis</name>
    <name type="synonym">Dipodascus geotrichum</name>
    <dbReference type="NCBI Taxonomy" id="1173061"/>
    <lineage>
        <taxon>Eukaryota</taxon>
        <taxon>Fungi</taxon>
        <taxon>Dikarya</taxon>
        <taxon>Ascomycota</taxon>
        <taxon>Saccharomycotina</taxon>
        <taxon>Dipodascomycetes</taxon>
        <taxon>Dipodascales</taxon>
        <taxon>Dipodascaceae</taxon>
        <taxon>Geotrichum</taxon>
    </lineage>
</organism>
<dbReference type="UniPathway" id="UPA00050">
    <property type="reaction ID" value="UER00063"/>
</dbReference>
<dbReference type="InterPro" id="IPR011147">
    <property type="entry name" value="Bifunc_Aspkin/hSer_DH"/>
</dbReference>
<reference evidence="5" key="1">
    <citation type="submission" date="2014-03" db="EMBL/GenBank/DDBJ databases">
        <authorList>
            <person name="Casaregola S."/>
        </authorList>
    </citation>
    <scope>NUCLEOTIDE SEQUENCE [LARGE SCALE GENOMIC DNA]</scope>
    <source>
        <strain evidence="5">CLIB 918</strain>
    </source>
</reference>
<evidence type="ECO:0000313" key="6">
    <source>
        <dbReference type="Proteomes" id="UP000242525"/>
    </source>
</evidence>
<accession>A0A0J9X4Y8</accession>
<keyword evidence="2" id="KW-0521">NADP</keyword>
<dbReference type="EMBL" id="CCBN010000002">
    <property type="protein sequence ID" value="CDO52256.1"/>
    <property type="molecule type" value="Genomic_DNA"/>
</dbReference>
<dbReference type="InterPro" id="IPR036291">
    <property type="entry name" value="NAD(P)-bd_dom_sf"/>
</dbReference>
<dbReference type="Proteomes" id="UP000242525">
    <property type="component" value="Unassembled WGS sequence"/>
</dbReference>
<evidence type="ECO:0000256" key="1">
    <source>
        <dbReference type="ARBA" id="ARBA00013213"/>
    </source>
</evidence>
<dbReference type="Gene3D" id="3.40.50.720">
    <property type="entry name" value="NAD(P)-binding Rossmann-like Domain"/>
    <property type="match status" value="1"/>
</dbReference>
<dbReference type="STRING" id="1173061.A0A0J9X4Y8"/>
<dbReference type="UniPathway" id="UPA00051">
    <property type="reaction ID" value="UER00465"/>
</dbReference>
<dbReference type="PANTHER" id="PTHR43070:SF5">
    <property type="entry name" value="HOMOSERINE DEHYDROGENASE"/>
    <property type="match status" value="1"/>
</dbReference>
<dbReference type="SUPFAM" id="SSF51735">
    <property type="entry name" value="NAD(P)-binding Rossmann-fold domains"/>
    <property type="match status" value="1"/>
</dbReference>
<dbReference type="GO" id="GO:0009090">
    <property type="term" value="P:homoserine biosynthetic process"/>
    <property type="evidence" value="ECO:0007669"/>
    <property type="project" value="TreeGrafter"/>
</dbReference>
<evidence type="ECO:0000259" key="4">
    <source>
        <dbReference type="Pfam" id="PF00742"/>
    </source>
</evidence>
<protein>
    <recommendedName>
        <fullName evidence="1">homoserine dehydrogenase</fullName>
        <ecNumber evidence="1">1.1.1.3</ecNumber>
    </recommendedName>
</protein>
<dbReference type="GO" id="GO:0009088">
    <property type="term" value="P:threonine biosynthetic process"/>
    <property type="evidence" value="ECO:0007669"/>
    <property type="project" value="UniProtKB-UniPathway"/>
</dbReference>
<dbReference type="OrthoDB" id="67851at2759"/>
<evidence type="ECO:0000256" key="3">
    <source>
        <dbReference type="ARBA" id="ARBA00023002"/>
    </source>
</evidence>
<dbReference type="AlphaFoldDB" id="A0A0J9X4Y8"/>
<dbReference type="EC" id="1.1.1.3" evidence="1"/>
<gene>
    <name evidence="5" type="ORF">BN980_GECA02s08095g</name>
</gene>